<comment type="catalytic activity">
    <reaction evidence="9">
        <text>DNA(n) + a 2'-deoxyribonucleoside 5'-triphosphate = DNA(n+1) + diphosphate</text>
        <dbReference type="Rhea" id="RHEA:22508"/>
        <dbReference type="Rhea" id="RHEA-COMP:17339"/>
        <dbReference type="Rhea" id="RHEA-COMP:17340"/>
        <dbReference type="ChEBI" id="CHEBI:33019"/>
        <dbReference type="ChEBI" id="CHEBI:61560"/>
        <dbReference type="ChEBI" id="CHEBI:173112"/>
        <dbReference type="EC" id="2.7.7.49"/>
    </reaction>
</comment>
<keyword evidence="2" id="KW-0808">Transferase</keyword>
<dbReference type="PROSITE" id="PS50878">
    <property type="entry name" value="RT_POL"/>
    <property type="match status" value="1"/>
</dbReference>
<dbReference type="KEGG" id="mai:MICA_2080"/>
<dbReference type="AlphaFoldDB" id="G2KQ19"/>
<evidence type="ECO:0000313" key="11">
    <source>
        <dbReference type="EMBL" id="AEP10387.1"/>
    </source>
</evidence>
<evidence type="ECO:0000256" key="6">
    <source>
        <dbReference type="ARBA" id="ARBA00022918"/>
    </source>
</evidence>
<dbReference type="HOGENOM" id="CLU_034461_0_0_5"/>
<dbReference type="CDD" id="cd03487">
    <property type="entry name" value="RT_Bac_retron_II"/>
    <property type="match status" value="1"/>
</dbReference>
<evidence type="ECO:0000256" key="1">
    <source>
        <dbReference type="ARBA" id="ARBA00012493"/>
    </source>
</evidence>
<evidence type="ECO:0000256" key="8">
    <source>
        <dbReference type="ARBA" id="ARBA00034120"/>
    </source>
</evidence>
<protein>
    <recommendedName>
        <fullName evidence="1">RNA-directed DNA polymerase</fullName>
        <ecNumber evidence="1">2.7.7.49</ecNumber>
    </recommendedName>
</protein>
<sequence length="602" mass="69737">MSKLAALKSANSVSDLARLLKSKPDTFAYFLYKVPEKNKYTSFSIPKKTGGERKIDAPSDQLSYIQKQLAKYLQDCIEEIGELEKQKLGKKKFSSAAHGFTKDRSIITNARPHRRKRWVLNLDLKDFFPSINFGRIRGFFIKNKNFNLDPDVASAIAHICCYEGKLPQGSPCSPIISNLIGHLLDVRLIKIAKKYSCTYTRYADDITFSSDLRKFPKEIAHKKLFSKKSWELSNSIKQEIEKSGFFVNEKKTRMQYQESRQDVTSLVVNKKVNVKRELYKTLRAQCHTLFRTGGCYEIAYQRPENEKISYLQRILDKIFYRPKKIKEKKEDRKYKTLDQIQGMLNFVYQVRHDRDKKLGIAERKEIESSIKSLYRKFLFFINFYYIDRPLIICEGKTDPIYLKCALKSLHLKYPGLIEKTSEGFDFRIKFFTYSDTTLDILNLGGGCGDLAKLIREYNESCTPYKCSGLLHPVIIIVDNDNEPTEKLFPAIKGITHSKTPILGDKPFYTVTRNLYVIPIPQKNGKSTCIEHYFEESVFDKDINGRKFHPDKGPADGFSCSKNDFAEKIICKQQGSINFSMFSDIFDKIVDVTIHYRTRRSSP</sequence>
<accession>G2KQ19</accession>
<evidence type="ECO:0000256" key="7">
    <source>
        <dbReference type="ARBA" id="ARBA00023118"/>
    </source>
</evidence>
<evidence type="ECO:0000259" key="10">
    <source>
        <dbReference type="PROSITE" id="PS50878"/>
    </source>
</evidence>
<keyword evidence="3" id="KW-0548">Nucleotidyltransferase</keyword>
<evidence type="ECO:0000313" key="12">
    <source>
        <dbReference type="Proteomes" id="UP000009286"/>
    </source>
</evidence>
<keyword evidence="12" id="KW-1185">Reference proteome</keyword>
<dbReference type="SUPFAM" id="SSF56672">
    <property type="entry name" value="DNA/RNA polymerases"/>
    <property type="match status" value="1"/>
</dbReference>
<dbReference type="PANTHER" id="PTHR34047:SF7">
    <property type="entry name" value="RNA-DIRECTED DNA POLYMERASE"/>
    <property type="match status" value="1"/>
</dbReference>
<keyword evidence="4" id="KW-0479">Metal-binding</keyword>
<keyword evidence="5" id="KW-0460">Magnesium</keyword>
<dbReference type="OrthoDB" id="7055795at2"/>
<dbReference type="PANTHER" id="PTHR34047">
    <property type="entry name" value="NUCLEAR INTRON MATURASE 1, MITOCHONDRIAL-RELATED"/>
    <property type="match status" value="1"/>
</dbReference>
<dbReference type="GO" id="GO:0003964">
    <property type="term" value="F:RNA-directed DNA polymerase activity"/>
    <property type="evidence" value="ECO:0007669"/>
    <property type="project" value="UniProtKB-KW"/>
</dbReference>
<comment type="similarity">
    <text evidence="8">Belongs to the bacterial reverse transcriptase family.</text>
</comment>
<dbReference type="EC" id="2.7.7.49" evidence="1"/>
<organism evidence="11 12">
    <name type="scientific">Micavibrio aeruginosavorus (strain ARL-13)</name>
    <dbReference type="NCBI Taxonomy" id="856793"/>
    <lineage>
        <taxon>Bacteria</taxon>
        <taxon>Pseudomonadati</taxon>
        <taxon>Bdellovibrionota</taxon>
        <taxon>Bdellovibrionia</taxon>
        <taxon>Bdellovibrionales</taxon>
        <taxon>Pseudobdellovibrionaceae</taxon>
        <taxon>Micavibrio</taxon>
    </lineage>
</organism>
<dbReference type="GO" id="GO:0003723">
    <property type="term" value="F:RNA binding"/>
    <property type="evidence" value="ECO:0007669"/>
    <property type="project" value="InterPro"/>
</dbReference>
<dbReference type="GO" id="GO:0046872">
    <property type="term" value="F:metal ion binding"/>
    <property type="evidence" value="ECO:0007669"/>
    <property type="project" value="UniProtKB-KW"/>
</dbReference>
<keyword evidence="7" id="KW-0051">Antiviral defense</keyword>
<feature type="domain" description="Reverse transcriptase" evidence="10">
    <location>
        <begin position="26"/>
        <end position="268"/>
    </location>
</feature>
<dbReference type="Pfam" id="PF00078">
    <property type="entry name" value="RVT_1"/>
    <property type="match status" value="1"/>
</dbReference>
<evidence type="ECO:0000256" key="4">
    <source>
        <dbReference type="ARBA" id="ARBA00022723"/>
    </source>
</evidence>
<dbReference type="InterPro" id="IPR000123">
    <property type="entry name" value="Reverse_transcriptase_msDNA"/>
</dbReference>
<dbReference type="GO" id="GO:0051607">
    <property type="term" value="P:defense response to virus"/>
    <property type="evidence" value="ECO:0007669"/>
    <property type="project" value="UniProtKB-KW"/>
</dbReference>
<evidence type="ECO:0000256" key="2">
    <source>
        <dbReference type="ARBA" id="ARBA00022679"/>
    </source>
</evidence>
<dbReference type="RefSeq" id="WP_014103610.1">
    <property type="nucleotide sequence ID" value="NC_016026.1"/>
</dbReference>
<evidence type="ECO:0000256" key="3">
    <source>
        <dbReference type="ARBA" id="ARBA00022695"/>
    </source>
</evidence>
<dbReference type="EMBL" id="CP002382">
    <property type="protein sequence ID" value="AEP10387.1"/>
    <property type="molecule type" value="Genomic_DNA"/>
</dbReference>
<dbReference type="InterPro" id="IPR053543">
    <property type="entry name" value="Bacterial_RT"/>
</dbReference>
<reference evidence="11 12" key="1">
    <citation type="journal article" date="2011" name="BMC Genomics">
        <title>Genomic insights into an obligate epibiotic bacterial predator: Micavibrio aeruginosavorus ARL-13.</title>
        <authorList>
            <person name="Wang Z."/>
            <person name="Kadouri D."/>
            <person name="Wu M."/>
        </authorList>
    </citation>
    <scope>NUCLEOTIDE SEQUENCE [LARGE SCALE GENOMIC DNA]</scope>
    <source>
        <strain evidence="11 12">ARL-13</strain>
    </source>
</reference>
<dbReference type="Proteomes" id="UP000009286">
    <property type="component" value="Chromosome"/>
</dbReference>
<keyword evidence="6 11" id="KW-0695">RNA-directed DNA polymerase</keyword>
<dbReference type="NCBIfam" id="NF038237">
    <property type="entry name" value="retron_Ec67_fus"/>
    <property type="match status" value="1"/>
</dbReference>
<proteinExistence type="inferred from homology"/>
<gene>
    <name evidence="11" type="ordered locus">MICA_2080</name>
</gene>
<dbReference type="InterPro" id="IPR051083">
    <property type="entry name" value="GrpII_Intron_Splice-Mob/Def"/>
</dbReference>
<dbReference type="InterPro" id="IPR000477">
    <property type="entry name" value="RT_dom"/>
</dbReference>
<name>G2KQ19_MICAA</name>
<evidence type="ECO:0000256" key="5">
    <source>
        <dbReference type="ARBA" id="ARBA00022842"/>
    </source>
</evidence>
<dbReference type="InterPro" id="IPR043502">
    <property type="entry name" value="DNA/RNA_pol_sf"/>
</dbReference>
<dbReference type="eggNOG" id="COG3344">
    <property type="taxonomic scope" value="Bacteria"/>
</dbReference>
<dbReference type="PRINTS" id="PR00866">
    <property type="entry name" value="RNADNAPOLMS"/>
</dbReference>
<evidence type="ECO:0000256" key="9">
    <source>
        <dbReference type="ARBA" id="ARBA00048173"/>
    </source>
</evidence>